<keyword evidence="2" id="KW-1185">Reference proteome</keyword>
<protein>
    <submittedName>
        <fullName evidence="1">Uncharacterized protein</fullName>
    </submittedName>
</protein>
<dbReference type="EMBL" id="QKWP01000855">
    <property type="protein sequence ID" value="RIB14182.1"/>
    <property type="molecule type" value="Genomic_DNA"/>
</dbReference>
<comment type="caution">
    <text evidence="1">The sequence shown here is derived from an EMBL/GenBank/DDBJ whole genome shotgun (WGS) entry which is preliminary data.</text>
</comment>
<proteinExistence type="predicted"/>
<dbReference type="Proteomes" id="UP000266673">
    <property type="component" value="Unassembled WGS sequence"/>
</dbReference>
<organism evidence="1 2">
    <name type="scientific">Gigaspora rosea</name>
    <dbReference type="NCBI Taxonomy" id="44941"/>
    <lineage>
        <taxon>Eukaryota</taxon>
        <taxon>Fungi</taxon>
        <taxon>Fungi incertae sedis</taxon>
        <taxon>Mucoromycota</taxon>
        <taxon>Glomeromycotina</taxon>
        <taxon>Glomeromycetes</taxon>
        <taxon>Diversisporales</taxon>
        <taxon>Gigasporaceae</taxon>
        <taxon>Gigaspora</taxon>
    </lineage>
</organism>
<evidence type="ECO:0000313" key="1">
    <source>
        <dbReference type="EMBL" id="RIB14182.1"/>
    </source>
</evidence>
<reference evidence="1 2" key="1">
    <citation type="submission" date="2018-06" db="EMBL/GenBank/DDBJ databases">
        <title>Comparative genomics reveals the genomic features of Rhizophagus irregularis, R. cerebriforme, R. diaphanum and Gigaspora rosea, and their symbiotic lifestyle signature.</title>
        <authorList>
            <person name="Morin E."/>
            <person name="San Clemente H."/>
            <person name="Chen E.C.H."/>
            <person name="De La Providencia I."/>
            <person name="Hainaut M."/>
            <person name="Kuo A."/>
            <person name="Kohler A."/>
            <person name="Murat C."/>
            <person name="Tang N."/>
            <person name="Roy S."/>
            <person name="Loubradou J."/>
            <person name="Henrissat B."/>
            <person name="Grigoriev I.V."/>
            <person name="Corradi N."/>
            <person name="Roux C."/>
            <person name="Martin F.M."/>
        </authorList>
    </citation>
    <scope>NUCLEOTIDE SEQUENCE [LARGE SCALE GENOMIC DNA]</scope>
    <source>
        <strain evidence="1 2">DAOM 194757</strain>
    </source>
</reference>
<evidence type="ECO:0000313" key="2">
    <source>
        <dbReference type="Proteomes" id="UP000266673"/>
    </source>
</evidence>
<sequence>MKPYTKFENEFKKIQVSMMIKINSLKVNTKELEKLKDKQYQEIKKFFKEQQSLNLFPTTEPPSTDSDGFRVADETNLQWCTMVH</sequence>
<gene>
    <name evidence="1" type="ORF">C2G38_2195838</name>
</gene>
<accession>A0A397UWN1</accession>
<name>A0A397UWN1_9GLOM</name>
<dbReference type="AlphaFoldDB" id="A0A397UWN1"/>